<protein>
    <submittedName>
        <fullName evidence="3">Type IX secretion system sortase PorU</fullName>
    </submittedName>
</protein>
<dbReference type="OrthoDB" id="9809780at2"/>
<gene>
    <name evidence="3" type="primary">porU</name>
    <name evidence="3" type="ORF">EI546_08405</name>
</gene>
<evidence type="ECO:0000313" key="3">
    <source>
        <dbReference type="EMBL" id="QAA81744.1"/>
    </source>
</evidence>
<dbReference type="InterPro" id="IPR026444">
    <property type="entry name" value="Secre_tail"/>
</dbReference>
<evidence type="ECO:0000259" key="2">
    <source>
        <dbReference type="Pfam" id="PF01364"/>
    </source>
</evidence>
<dbReference type="Gene3D" id="3.40.50.10390">
    <property type="entry name" value="Gingipain r, domain 1"/>
    <property type="match status" value="1"/>
</dbReference>
<sequence>MRKILIHLLFLVLPIVVGAQSKTITINWGDSSARESNNYQPNSGANSGAVEEDVLELDLDYGAPNYTTQWVDSNFADKNSVRVSNVKYGPLSTAELNRINKELVTNKLSYSIATTKARDILYTIFSISPIIRVNGSYQKVMSFSVDYNYGAQRRNAPPSRTNSVLASGKWFKFKVEKSGIHKIDKSFLKSLGMNTDEINPRNLKIYGNGGQTLPLLNSRNTIFDLPENSIQVIGEEDGRFDSNDYILFYGTSTEGYVLDNDSNLNPYADESFYYVTVVGGPGKRVIDMVEPSGSADHVISRFDDYQFHEKDEESPTKMGRTWYGNRFDINREQHYEFSFPNIISEEPIRMKLKVAAASESATSMTVSANGTSLDPINFTALSRYVLLSTKESVNNILASGETVKVDLVYNNSGNPSSVGYLDYLSVEAVRQLKGVSGQLPFRYKNAGTLTGIGEYQISNAAQFSQVWDVTDPYFITAKQNVENGTSISFKQNMGTVREYVAVNPNDYYTPVKIRNSVVANQDLKGSIFRDESGNFKDVDYIIITAPFLIQPALRLASFHRSLQGLNVKVVTTDKIYEEFSSGKQDIAAIRNFIRYVYYNASDPSKRIKYIGIMGDTSVDYKNRLPNNNNIVPTFHRVDGTSETASYMSDDFYGSMDDLGGSIGGNSYNENGVRVDDTDKLDIAMGRMIVDNVSLANAMVDKIIHYASKASYGNWRTNFVLVSDDVDKPSEKSLQKSLDGLGDLISEKKPFINVKKIHTDSYQQQTSAGGNRYPDVNEAIKNAVDVGSIVMNYFGHGGEDGLAHEAIYTKEMAMDFKNMDNLPCFVTVTCEFTKFDNPLRITAGELTYQNKEGGAISLVTTTRAVFINVGIRFNEKLARPMFGFDMEVPEVPAEALRIAKNEMTDINRRVIFFIGDPAMPLAFPKKDIRITKLNGQPVSQSTDVLKALSKVKFEGEVLNEAGQVMTDYNGVLETKVYDKNIMRQTLGNDGSRNDPPPNGDGQLIIMDFITLGESLFNGKASVKNGRFNFEFVVPRDIQIPVGKGRVSLYAKRDNQLEDQTGVNLDIDVGGLNENAPVDNEGPTIRLFMNDESFISGGITNDSPIFIAKLEDENGINTTSGIGHDIIAILDGDESNPFVLNEFYQTNVDDFTKGSTQYNFRDLEDGLHTIKLKAWDVYNNSSTAEIQFIVAGDDKLEITRVLNYPNPFVNYTEFWFNHNRPFEPLDVQVQVFTVAGKIVWTKNQTINTDGFLSRDIVWDGRDDFGDRIGKGVYVYKITVKSTLTNQRVEKFEKLVIL</sequence>
<dbReference type="RefSeq" id="WP_128250125.1">
    <property type="nucleotide sequence ID" value="NZ_CP034951.1"/>
</dbReference>
<proteinExistence type="predicted"/>
<dbReference type="KEGG" id="aev:EI546_08405"/>
<dbReference type="CDD" id="cd02258">
    <property type="entry name" value="Peptidase_C25_N"/>
    <property type="match status" value="1"/>
</dbReference>
<dbReference type="InterPro" id="IPR029031">
    <property type="entry name" value="Gingipain_N_sf"/>
</dbReference>
<feature type="domain" description="Gingipain" evidence="2">
    <location>
        <begin position="540"/>
        <end position="920"/>
    </location>
</feature>
<evidence type="ECO:0000256" key="1">
    <source>
        <dbReference type="ARBA" id="ARBA00022729"/>
    </source>
</evidence>
<dbReference type="Proteomes" id="UP000285517">
    <property type="component" value="Chromosome"/>
</dbReference>
<dbReference type="GO" id="GO:0006508">
    <property type="term" value="P:proteolysis"/>
    <property type="evidence" value="ECO:0007669"/>
    <property type="project" value="InterPro"/>
</dbReference>
<dbReference type="Pfam" id="PF01364">
    <property type="entry name" value="Peptidase_C25"/>
    <property type="match status" value="1"/>
</dbReference>
<dbReference type="NCBIfam" id="TIGR04183">
    <property type="entry name" value="Por_Secre_tail"/>
    <property type="match status" value="1"/>
</dbReference>
<name>A0A410G392_9FLAO</name>
<accession>A0A410G392</accession>
<dbReference type="Gene3D" id="3.40.50.1460">
    <property type="match status" value="1"/>
</dbReference>
<dbReference type="SUPFAM" id="SSF52129">
    <property type="entry name" value="Caspase-like"/>
    <property type="match status" value="1"/>
</dbReference>
<evidence type="ECO:0000313" key="4">
    <source>
        <dbReference type="Proteomes" id="UP000285517"/>
    </source>
</evidence>
<dbReference type="GO" id="GO:0008234">
    <property type="term" value="F:cysteine-type peptidase activity"/>
    <property type="evidence" value="ECO:0007669"/>
    <property type="project" value="InterPro"/>
</dbReference>
<keyword evidence="4" id="KW-1185">Reference proteome</keyword>
<reference evidence="3 4" key="1">
    <citation type="submission" date="2019-01" db="EMBL/GenBank/DDBJ databases">
        <title>Complete genome sequencing of Aequorivita sp. H23M31.</title>
        <authorList>
            <person name="Bae J.-W."/>
        </authorList>
    </citation>
    <scope>NUCLEOTIDE SEQUENCE [LARGE SCALE GENOMIC DNA]</scope>
    <source>
        <strain evidence="3 4">H23M31</strain>
    </source>
</reference>
<dbReference type="InterPro" id="IPR029030">
    <property type="entry name" value="Caspase-like_dom_sf"/>
</dbReference>
<dbReference type="InterPro" id="IPR001769">
    <property type="entry name" value="Gingipain"/>
</dbReference>
<dbReference type="Gene3D" id="2.60.40.4070">
    <property type="match status" value="1"/>
</dbReference>
<dbReference type="EMBL" id="CP034951">
    <property type="protein sequence ID" value="QAA81744.1"/>
    <property type="molecule type" value="Genomic_DNA"/>
</dbReference>
<dbReference type="NCBIfam" id="NF033707">
    <property type="entry name" value="T9SS_sortase"/>
    <property type="match status" value="1"/>
</dbReference>
<organism evidence="3 4">
    <name type="scientific">Aequorivita ciconiae</name>
    <dbReference type="NCBI Taxonomy" id="2494375"/>
    <lineage>
        <taxon>Bacteria</taxon>
        <taxon>Pseudomonadati</taxon>
        <taxon>Bacteroidota</taxon>
        <taxon>Flavobacteriia</taxon>
        <taxon>Flavobacteriales</taxon>
        <taxon>Flavobacteriaceae</taxon>
        <taxon>Aequorivita</taxon>
    </lineage>
</organism>
<keyword evidence="1" id="KW-0732">Signal</keyword>